<dbReference type="Gene3D" id="1.20.890.10">
    <property type="entry name" value="cAMP-dependent protein kinase regulatory subunit, dimerization-anchoring domain"/>
    <property type="match status" value="1"/>
</dbReference>
<proteinExistence type="predicted"/>
<evidence type="ECO:0000313" key="2">
    <source>
        <dbReference type="Proteomes" id="UP001266305"/>
    </source>
</evidence>
<dbReference type="SUPFAM" id="SSF47391">
    <property type="entry name" value="Dimerization-anchoring domain of cAMP-dependent PK regulatory subunit"/>
    <property type="match status" value="1"/>
</dbReference>
<evidence type="ECO:0000313" key="1">
    <source>
        <dbReference type="EMBL" id="KAK2091707.1"/>
    </source>
</evidence>
<keyword evidence="2" id="KW-1185">Reference proteome</keyword>
<organism evidence="1 2">
    <name type="scientific">Saguinus oedipus</name>
    <name type="common">Cotton-top tamarin</name>
    <name type="synonym">Oedipomidas oedipus</name>
    <dbReference type="NCBI Taxonomy" id="9490"/>
    <lineage>
        <taxon>Eukaryota</taxon>
        <taxon>Metazoa</taxon>
        <taxon>Chordata</taxon>
        <taxon>Craniata</taxon>
        <taxon>Vertebrata</taxon>
        <taxon>Euteleostomi</taxon>
        <taxon>Mammalia</taxon>
        <taxon>Eutheria</taxon>
        <taxon>Euarchontoglires</taxon>
        <taxon>Primates</taxon>
        <taxon>Haplorrhini</taxon>
        <taxon>Platyrrhini</taxon>
        <taxon>Cebidae</taxon>
        <taxon>Callitrichinae</taxon>
        <taxon>Saguinus</taxon>
    </lineage>
</organism>
<gene>
    <name evidence="1" type="ORF">P7K49_030991</name>
</gene>
<name>A0ABQ9U3R0_SAGOE</name>
<protein>
    <submittedName>
        <fullName evidence="1">Uncharacterized protein</fullName>
    </submittedName>
</protein>
<accession>A0ABQ9U3R0</accession>
<sequence>MAQTDEQRCIPLELPEMLKKFARAAILAQPQDLLQFGVEPVSWGKQQELCDWFHTSVCTPTSSLLSFSQSRWKEGLESAKLNLPYFILLSPLDGSSEAWEGKRQR</sequence>
<reference evidence="1 2" key="1">
    <citation type="submission" date="2023-05" db="EMBL/GenBank/DDBJ databases">
        <title>B98-5 Cell Line De Novo Hybrid Assembly: An Optical Mapping Approach.</title>
        <authorList>
            <person name="Kananen K."/>
            <person name="Auerbach J.A."/>
            <person name="Kautto E."/>
            <person name="Blachly J.S."/>
        </authorList>
    </citation>
    <scope>NUCLEOTIDE SEQUENCE [LARGE SCALE GENOMIC DNA]</scope>
    <source>
        <strain evidence="1">B95-8</strain>
        <tissue evidence="1">Cell line</tissue>
    </source>
</reference>
<dbReference type="EMBL" id="JASSZA010000016">
    <property type="protein sequence ID" value="KAK2091707.1"/>
    <property type="molecule type" value="Genomic_DNA"/>
</dbReference>
<dbReference type="Proteomes" id="UP001266305">
    <property type="component" value="Unassembled WGS sequence"/>
</dbReference>
<comment type="caution">
    <text evidence="1">The sequence shown here is derived from an EMBL/GenBank/DDBJ whole genome shotgun (WGS) entry which is preliminary data.</text>
</comment>